<dbReference type="Gene3D" id="3.30.200.20">
    <property type="entry name" value="Phosphorylase Kinase, domain 1"/>
    <property type="match status" value="1"/>
</dbReference>
<name>Q0RKE1_FRAAA</name>
<sequence>MGDQPVRAVDNRDTRAEGVRMATTARRDLEETREVLAGWLRDRHGATDVEISPLTSPKAGYSNETLYLHLAWTPPDGPRRAEDLVLRIEPTGHQLFVTPDAVRQARIMQALAPHPGVPVPTIWYIEPDPTVLGSPFYLMGRVDGRVPGDVPSWHAEGWTVELSPAQRSVMHDNALAALVALHRIDVHDGFDFLTPEGTGTALDRYLAGLRDWHTWAQPSLRWEPETVAAAVDHLLRERPDDSSAGIVWGDARVGNISFGAEESVQAMFDWETATVGPPGIDLGWWLMFEDFLCEAQRLTRLEGVPDRAAIIARYQELSGRPVEHIDYYELLAATVMTLINSRLGVLLMTSGGLPERVASAYARRTIRMIRRGLDRVAA</sequence>
<keyword evidence="3" id="KW-1185">Reference proteome</keyword>
<feature type="domain" description="Aminoglycoside phosphotransferase" evidence="1">
    <location>
        <begin position="58"/>
        <end position="303"/>
    </location>
</feature>
<dbReference type="InterPro" id="IPR051678">
    <property type="entry name" value="AGP_Transferase"/>
</dbReference>
<dbReference type="HOGENOM" id="CLU_007526_1_2_11"/>
<organism evidence="2 3">
    <name type="scientific">Frankia alni (strain DSM 45986 / CECT 9034 / ACN14a)</name>
    <dbReference type="NCBI Taxonomy" id="326424"/>
    <lineage>
        <taxon>Bacteria</taxon>
        <taxon>Bacillati</taxon>
        <taxon>Actinomycetota</taxon>
        <taxon>Actinomycetes</taxon>
        <taxon>Frankiales</taxon>
        <taxon>Frankiaceae</taxon>
        <taxon>Frankia</taxon>
    </lineage>
</organism>
<dbReference type="STRING" id="326424.FRAAL3373"/>
<dbReference type="eggNOG" id="COG3173">
    <property type="taxonomic scope" value="Bacteria"/>
</dbReference>
<evidence type="ECO:0000313" key="2">
    <source>
        <dbReference type="EMBL" id="CAJ62017.1"/>
    </source>
</evidence>
<evidence type="ECO:0000313" key="3">
    <source>
        <dbReference type="Proteomes" id="UP000000657"/>
    </source>
</evidence>
<dbReference type="InterPro" id="IPR011009">
    <property type="entry name" value="Kinase-like_dom_sf"/>
</dbReference>
<dbReference type="InterPro" id="IPR002575">
    <property type="entry name" value="Aminoglycoside_PTrfase"/>
</dbReference>
<dbReference type="Pfam" id="PF01636">
    <property type="entry name" value="APH"/>
    <property type="match status" value="1"/>
</dbReference>
<dbReference type="Proteomes" id="UP000000657">
    <property type="component" value="Chromosome"/>
</dbReference>
<dbReference type="InterPro" id="IPR041726">
    <property type="entry name" value="ACAD10_11_N"/>
</dbReference>
<dbReference type="Gene3D" id="3.90.1200.10">
    <property type="match status" value="1"/>
</dbReference>
<evidence type="ECO:0000259" key="1">
    <source>
        <dbReference type="Pfam" id="PF01636"/>
    </source>
</evidence>
<reference evidence="2 3" key="1">
    <citation type="journal article" date="2007" name="Genome Res.">
        <title>Genome characteristics of facultatively symbiotic Frankia sp. strains reflect host range and host plant biogeography.</title>
        <authorList>
            <person name="Normand P."/>
            <person name="Lapierre P."/>
            <person name="Tisa L.S."/>
            <person name="Gogarten J.P."/>
            <person name="Alloisio N."/>
            <person name="Bagnarol E."/>
            <person name="Bassi C.A."/>
            <person name="Berry A.M."/>
            <person name="Bickhart D.M."/>
            <person name="Choisne N."/>
            <person name="Couloux A."/>
            <person name="Cournoyer B."/>
            <person name="Cruveiller S."/>
            <person name="Daubin V."/>
            <person name="Demange N."/>
            <person name="Francino M.P."/>
            <person name="Goltsman E."/>
            <person name="Huang Y."/>
            <person name="Kopp O.R."/>
            <person name="Labarre L."/>
            <person name="Lapidus A."/>
            <person name="Lavire C."/>
            <person name="Marechal J."/>
            <person name="Martinez M."/>
            <person name="Mastronunzio J.E."/>
            <person name="Mullin B.C."/>
            <person name="Niemann J."/>
            <person name="Pujic P."/>
            <person name="Rawnsley T."/>
            <person name="Rouy Z."/>
            <person name="Schenowitz C."/>
            <person name="Sellstedt A."/>
            <person name="Tavares F."/>
            <person name="Tomkins J.P."/>
            <person name="Vallenet D."/>
            <person name="Valverde C."/>
            <person name="Wall L.G."/>
            <person name="Wang Y."/>
            <person name="Medigue C."/>
            <person name="Benson D.R."/>
        </authorList>
    </citation>
    <scope>NUCLEOTIDE SEQUENCE [LARGE SCALE GENOMIC DNA]</scope>
    <source>
        <strain evidence="3">DSM 45986 / CECT 9034 / ACN14a</strain>
    </source>
</reference>
<dbReference type="SUPFAM" id="SSF56112">
    <property type="entry name" value="Protein kinase-like (PK-like)"/>
    <property type="match status" value="1"/>
</dbReference>
<gene>
    <name evidence="2" type="ordered locus">FRAAL3373</name>
</gene>
<dbReference type="CDD" id="cd05154">
    <property type="entry name" value="ACAD10_11_N-like"/>
    <property type="match status" value="1"/>
</dbReference>
<dbReference type="PANTHER" id="PTHR21310:SF40">
    <property type="entry name" value="AMINOGLYCOSIDE PHOSPHOTRANSFERASE DOMAIN-CONTAINING PROTEIN-RELATED"/>
    <property type="match status" value="1"/>
</dbReference>
<dbReference type="EMBL" id="CT573213">
    <property type="protein sequence ID" value="CAJ62017.1"/>
    <property type="molecule type" value="Genomic_DNA"/>
</dbReference>
<protein>
    <recommendedName>
        <fullName evidence="1">Aminoglycoside phosphotransferase domain-containing protein</fullName>
    </recommendedName>
</protein>
<accession>Q0RKE1</accession>
<dbReference type="AlphaFoldDB" id="Q0RKE1"/>
<dbReference type="PANTHER" id="PTHR21310">
    <property type="entry name" value="AMINOGLYCOSIDE PHOSPHOTRANSFERASE-RELATED-RELATED"/>
    <property type="match status" value="1"/>
</dbReference>
<proteinExistence type="predicted"/>
<dbReference type="KEGG" id="fal:FRAAL3373"/>